<dbReference type="PANTHER" id="PTHR33362">
    <property type="entry name" value="SIALIC ACID TRAP TRANSPORTER PERMEASE PROTEIN SIAT-RELATED"/>
    <property type="match status" value="1"/>
</dbReference>
<comment type="caution">
    <text evidence="9">The sequence shown here is derived from an EMBL/GenBank/DDBJ whole genome shotgun (WGS) entry which is preliminary data.</text>
</comment>
<keyword evidence="6 7" id="KW-0472">Membrane</keyword>
<feature type="transmembrane region" description="Helical" evidence="7">
    <location>
        <begin position="365"/>
        <end position="390"/>
    </location>
</feature>
<dbReference type="RefSeq" id="WP_107752331.1">
    <property type="nucleotide sequence ID" value="NZ_QBKF01000007.1"/>
</dbReference>
<keyword evidence="3 7" id="KW-0997">Cell inner membrane</keyword>
<accession>A0A2T7UQ46</accession>
<dbReference type="InterPro" id="IPR010656">
    <property type="entry name" value="DctM"/>
</dbReference>
<feature type="transmembrane region" description="Helical" evidence="7">
    <location>
        <begin position="341"/>
        <end position="359"/>
    </location>
</feature>
<feature type="transmembrane region" description="Helical" evidence="7">
    <location>
        <begin position="60"/>
        <end position="78"/>
    </location>
</feature>
<evidence type="ECO:0000313" key="9">
    <source>
        <dbReference type="EMBL" id="PVE46759.1"/>
    </source>
</evidence>
<evidence type="ECO:0000256" key="4">
    <source>
        <dbReference type="ARBA" id="ARBA00022692"/>
    </source>
</evidence>
<evidence type="ECO:0000256" key="5">
    <source>
        <dbReference type="ARBA" id="ARBA00022989"/>
    </source>
</evidence>
<evidence type="ECO:0000256" key="6">
    <source>
        <dbReference type="ARBA" id="ARBA00023136"/>
    </source>
</evidence>
<dbReference type="Proteomes" id="UP000244810">
    <property type="component" value="Unassembled WGS sequence"/>
</dbReference>
<comment type="similarity">
    <text evidence="7">Belongs to the TRAP transporter large permease family.</text>
</comment>
<comment type="function">
    <text evidence="7">Part of the tripartite ATP-independent periplasmic (TRAP) transport system.</text>
</comment>
<dbReference type="EMBL" id="QDDR01000007">
    <property type="protein sequence ID" value="PVE46759.1"/>
    <property type="molecule type" value="Genomic_DNA"/>
</dbReference>
<keyword evidence="7" id="KW-0813">Transport</keyword>
<evidence type="ECO:0000313" key="10">
    <source>
        <dbReference type="Proteomes" id="UP000244810"/>
    </source>
</evidence>
<keyword evidence="2" id="KW-1003">Cell membrane</keyword>
<gene>
    <name evidence="9" type="ORF">DDE23_13800</name>
</gene>
<organism evidence="9 10">
    <name type="scientific">Pararhodobacter aggregans</name>
    <dbReference type="NCBI Taxonomy" id="404875"/>
    <lineage>
        <taxon>Bacteria</taxon>
        <taxon>Pseudomonadati</taxon>
        <taxon>Pseudomonadota</taxon>
        <taxon>Alphaproteobacteria</taxon>
        <taxon>Rhodobacterales</taxon>
        <taxon>Paracoccaceae</taxon>
        <taxon>Pararhodobacter</taxon>
    </lineage>
</organism>
<dbReference type="Pfam" id="PF06808">
    <property type="entry name" value="DctM"/>
    <property type="match status" value="1"/>
</dbReference>
<feature type="transmembrane region" description="Helical" evidence="7">
    <location>
        <begin position="221"/>
        <end position="244"/>
    </location>
</feature>
<feature type="transmembrane region" description="Helical" evidence="7">
    <location>
        <begin position="178"/>
        <end position="200"/>
    </location>
</feature>
<feature type="transmembrane region" description="Helical" evidence="7">
    <location>
        <begin position="280"/>
        <end position="301"/>
    </location>
</feature>
<evidence type="ECO:0000256" key="2">
    <source>
        <dbReference type="ARBA" id="ARBA00022475"/>
    </source>
</evidence>
<dbReference type="AlphaFoldDB" id="A0A2T7UQ46"/>
<feature type="transmembrane region" description="Helical" evidence="7">
    <location>
        <begin position="402"/>
        <end position="424"/>
    </location>
</feature>
<comment type="subcellular location">
    <subcellularLocation>
        <location evidence="1 7">Cell inner membrane</location>
        <topology evidence="1 7">Multi-pass membrane protein</topology>
    </subcellularLocation>
</comment>
<feature type="transmembrane region" description="Helical" evidence="7">
    <location>
        <begin position="139"/>
        <end position="166"/>
    </location>
</feature>
<sequence length="437" mass="46082">MDADLAIWMFPAAFALIFAGIPVAFSLIIVAVIFAFPVFGSLTGLQLYQFVGSVSSNYSLAAVPLFIFMGAVLESSGIGKRAFESLSMWMGRLPGGLAIATLSMCTLFAAGTGVVGAVEVMTGLLVMGPMRAAGYSKSIISGTICAGGSLGTMIPPSIVVVIYASVAQIPIGTLFGAVLVPGFLMVGFFLIWIIVYALIWPASAPRVHFGQDMPLGRKLGFTAYALFPPLVLVTSVIGSILLGIAAVTEAAAIGAVGAVLLNILYRDFSWRETWNATVKTATVSSMIIFIALGGTMFTSIFKIQGGAELVDAAVSSLDVGPAGLVIVLLFAYFIAGMILDWISAVLICTPIFLPFLHAAGVDPMWFGVLAVIMLQTSYLTPPMAPAVFYLKGIAPRDFSTLAMYRGVFPFILCQFLTAAAVFAFPEIATIIPELMRP</sequence>
<evidence type="ECO:0000256" key="1">
    <source>
        <dbReference type="ARBA" id="ARBA00004429"/>
    </source>
</evidence>
<protein>
    <recommendedName>
        <fullName evidence="7">TRAP transporter large permease protein</fullName>
    </recommendedName>
</protein>
<feature type="domain" description="TRAP C4-dicarboxylate transport system permease DctM subunit" evidence="8">
    <location>
        <begin position="13"/>
        <end position="427"/>
    </location>
</feature>
<keyword evidence="10" id="KW-1185">Reference proteome</keyword>
<dbReference type="GO" id="GO:0005886">
    <property type="term" value="C:plasma membrane"/>
    <property type="evidence" value="ECO:0007669"/>
    <property type="project" value="UniProtKB-SubCell"/>
</dbReference>
<feature type="transmembrane region" description="Helical" evidence="7">
    <location>
        <begin position="250"/>
        <end position="268"/>
    </location>
</feature>
<evidence type="ECO:0000259" key="8">
    <source>
        <dbReference type="Pfam" id="PF06808"/>
    </source>
</evidence>
<evidence type="ECO:0000256" key="7">
    <source>
        <dbReference type="RuleBase" id="RU369079"/>
    </source>
</evidence>
<feature type="transmembrane region" description="Helical" evidence="7">
    <location>
        <begin position="6"/>
        <end position="39"/>
    </location>
</feature>
<dbReference type="NCBIfam" id="TIGR00786">
    <property type="entry name" value="dctM"/>
    <property type="match status" value="1"/>
</dbReference>
<dbReference type="OrthoDB" id="7339120at2"/>
<keyword evidence="5 7" id="KW-1133">Transmembrane helix</keyword>
<dbReference type="GO" id="GO:0022857">
    <property type="term" value="F:transmembrane transporter activity"/>
    <property type="evidence" value="ECO:0007669"/>
    <property type="project" value="UniProtKB-UniRule"/>
</dbReference>
<reference evidence="9 10" key="1">
    <citation type="journal article" date="2011" name="Syst. Appl. Microbiol.">
        <title>Defluviimonas denitrificans gen. nov., sp. nov., and Pararhodobacter aggregans gen. nov., sp. nov., non-phototrophic Rhodobacteraceae from the biofilter of a marine aquaculture.</title>
        <authorList>
            <person name="Foesel B.U."/>
            <person name="Drake H.L."/>
            <person name="Schramm A."/>
        </authorList>
    </citation>
    <scope>NUCLEOTIDE SEQUENCE [LARGE SCALE GENOMIC DNA]</scope>
    <source>
        <strain evidence="9 10">D1-19</strain>
    </source>
</reference>
<comment type="subunit">
    <text evidence="7">The complex comprises the extracytoplasmic solute receptor protein and the two transmembrane proteins.</text>
</comment>
<dbReference type="InterPro" id="IPR004681">
    <property type="entry name" value="TRAP_DctM"/>
</dbReference>
<evidence type="ECO:0000256" key="3">
    <source>
        <dbReference type="ARBA" id="ARBA00022519"/>
    </source>
</evidence>
<feature type="transmembrane region" description="Helical" evidence="7">
    <location>
        <begin position="313"/>
        <end position="334"/>
    </location>
</feature>
<keyword evidence="4 7" id="KW-0812">Transmembrane</keyword>
<dbReference type="PANTHER" id="PTHR33362:SF7">
    <property type="entry name" value="SLL1103 PROTEIN"/>
    <property type="match status" value="1"/>
</dbReference>
<feature type="transmembrane region" description="Helical" evidence="7">
    <location>
        <begin position="98"/>
        <end position="127"/>
    </location>
</feature>
<name>A0A2T7UQ46_9RHOB</name>
<proteinExistence type="inferred from homology"/>